<feature type="region of interest" description="Disordered" evidence="5">
    <location>
        <begin position="950"/>
        <end position="971"/>
    </location>
</feature>
<dbReference type="InterPro" id="IPR045851">
    <property type="entry name" value="AMP-bd_C_sf"/>
</dbReference>
<dbReference type="InterPro" id="IPR010071">
    <property type="entry name" value="AA_adenyl_dom"/>
</dbReference>
<evidence type="ECO:0000313" key="7">
    <source>
        <dbReference type="EMBL" id="GHF52418.1"/>
    </source>
</evidence>
<dbReference type="InterPro" id="IPR029058">
    <property type="entry name" value="AB_hydrolase_fold"/>
</dbReference>
<dbReference type="PROSITE" id="PS00012">
    <property type="entry name" value="PHOSPHOPANTETHEINE"/>
    <property type="match status" value="1"/>
</dbReference>
<protein>
    <recommendedName>
        <fullName evidence="6">Carrier domain-containing protein</fullName>
    </recommendedName>
</protein>
<dbReference type="Gene3D" id="3.40.50.1820">
    <property type="entry name" value="alpha/beta hydrolase"/>
    <property type="match status" value="1"/>
</dbReference>
<keyword evidence="4" id="KW-0597">Phosphoprotein</keyword>
<dbReference type="GO" id="GO:0017000">
    <property type="term" value="P:antibiotic biosynthetic process"/>
    <property type="evidence" value="ECO:0007669"/>
    <property type="project" value="UniProtKB-ARBA"/>
</dbReference>
<dbReference type="FunFam" id="3.30.300.30:FF:000010">
    <property type="entry name" value="Enterobactin synthetase component F"/>
    <property type="match status" value="1"/>
</dbReference>
<dbReference type="PROSITE" id="PS50075">
    <property type="entry name" value="CARRIER"/>
    <property type="match status" value="1"/>
</dbReference>
<dbReference type="PANTHER" id="PTHR45527">
    <property type="entry name" value="NONRIBOSOMAL PEPTIDE SYNTHETASE"/>
    <property type="match status" value="1"/>
</dbReference>
<dbReference type="Gene3D" id="2.30.38.10">
    <property type="entry name" value="Luciferase, Domain 3"/>
    <property type="match status" value="1"/>
</dbReference>
<dbReference type="GO" id="GO:0008610">
    <property type="term" value="P:lipid biosynthetic process"/>
    <property type="evidence" value="ECO:0007669"/>
    <property type="project" value="UniProtKB-ARBA"/>
</dbReference>
<comment type="caution">
    <text evidence="7">The sequence shown here is derived from an EMBL/GenBank/DDBJ whole genome shotgun (WGS) entry which is preliminary data.</text>
</comment>
<dbReference type="GO" id="GO:0043041">
    <property type="term" value="P:amino acid activation for nonribosomal peptide biosynthetic process"/>
    <property type="evidence" value="ECO:0007669"/>
    <property type="project" value="TreeGrafter"/>
</dbReference>
<feature type="compositionally biased region" description="Low complexity" evidence="5">
    <location>
        <begin position="962"/>
        <end position="971"/>
    </location>
</feature>
<dbReference type="PANTHER" id="PTHR45527:SF1">
    <property type="entry name" value="FATTY ACID SYNTHASE"/>
    <property type="match status" value="1"/>
</dbReference>
<dbReference type="Proteomes" id="UP000638313">
    <property type="component" value="Unassembled WGS sequence"/>
</dbReference>
<sequence>MPEFDAPEWPLLSAQLTTWLARSGDPAAPSFSISDCLDIHGPVDPSLMDAAHERVLQEAEALRLCLVETDDGYRQHLAPVTQFPLVHLDFGDRPDPRAAADAWVRADMERPADPARLCTTALIRTAPDRYVLYRRVHHAVLDGWSLALVHNRTAAVYTALAEGRPCDDGALPPFRLLLESEEQYTQSKRFAADRAYWREKFPTAPEPVQLSGRWSTTGRPAHRRRTELGADRLARLRKAAEQLGVGWSDLATAAVAGYVGRMTGASEVVLSIPAPARLTPQVRGVPGMTTNGVPVRVPVGPGTTLAGLARHVAGELRQAHLHARYPATELARELGLTGTGRRLHGQVVNVMAFDYALDFAGSPATVRTVSLSPADDIAVTFYRTSGDADAMELLLDAHPDLYGPEETGAHLARLLRFTDALADAVTGAAGPETPLDDVPLVGPEEREQLLAWGAGPVHDIPATTMHGLVESWAARTPQAPAVEFEDTVLSFAELDERANRLARHLLAQGVRPGGIVAFALPRSPELHVAALGVLKTGAAFLPLDPSYPLSRLAFMVSDAAPELVLLHSATASLEDELGVRCLVLDHAEAGEALAGLPGGPLTDEERGGPCDPGAPAYVIYTSGSTGVPKGVVVRHSGVVNLTAAMVDRLGSGPGTRTLQFASSSFDAFVGEMTQCVLNGGTAVSAPAERLVPGPELLRLVKEKQVNDLVLPPSVLAVLSPEEWPAGTTISAVGEASSPTVIERWAPVCRLINGYGPTEATVSTAMSTALSPAQAAAPPIGRPLRNVRAYVLDPQRRLVPAGAVGELYVGGAGVTPGYLGRAELTAERFVEDPFGAPGDRMYRTGDLVRWTADGELTFVGRNDDQVKIRGFRIELGEVEAALSRSPGVARAAATVREDRPGDKQLVGYVVPEEGARLVPERLRSRLAAGLPAHFVPGLIVVVDDLPRTGSGKLDRKALPAPTPTATAGGRPPATELERELAGLFATILGIAEPGADDSFFDLGGHSLSATRLLGRIRKRTGVRITVGELFATPTPAGLAGRVEAALARS</sequence>
<proteinExistence type="inferred from homology"/>
<dbReference type="InterPro" id="IPR001242">
    <property type="entry name" value="Condensation_dom"/>
</dbReference>
<dbReference type="NCBIfam" id="TIGR01733">
    <property type="entry name" value="AA-adenyl-dom"/>
    <property type="match status" value="1"/>
</dbReference>
<dbReference type="InterPro" id="IPR036736">
    <property type="entry name" value="ACP-like_sf"/>
</dbReference>
<gene>
    <name evidence="7" type="ORF">GCM10010218_37350</name>
</gene>
<organism evidence="7 8">
    <name type="scientific">Streptomyces mashuensis</name>
    <dbReference type="NCBI Taxonomy" id="33904"/>
    <lineage>
        <taxon>Bacteria</taxon>
        <taxon>Bacillati</taxon>
        <taxon>Actinomycetota</taxon>
        <taxon>Actinomycetes</taxon>
        <taxon>Kitasatosporales</taxon>
        <taxon>Streptomycetaceae</taxon>
        <taxon>Streptomyces</taxon>
    </lineage>
</organism>
<evidence type="ECO:0000256" key="5">
    <source>
        <dbReference type="SAM" id="MobiDB-lite"/>
    </source>
</evidence>
<evidence type="ECO:0000256" key="4">
    <source>
        <dbReference type="ARBA" id="ARBA00022553"/>
    </source>
</evidence>
<dbReference type="Pfam" id="PF00550">
    <property type="entry name" value="PP-binding"/>
    <property type="match status" value="1"/>
</dbReference>
<evidence type="ECO:0000313" key="8">
    <source>
        <dbReference type="Proteomes" id="UP000638313"/>
    </source>
</evidence>
<dbReference type="SUPFAM" id="SSF52777">
    <property type="entry name" value="CoA-dependent acyltransferases"/>
    <property type="match status" value="2"/>
</dbReference>
<dbReference type="Gene3D" id="3.30.559.30">
    <property type="entry name" value="Nonribosomal peptide synthetase, condensation domain"/>
    <property type="match status" value="1"/>
</dbReference>
<dbReference type="GO" id="GO:0044550">
    <property type="term" value="P:secondary metabolite biosynthetic process"/>
    <property type="evidence" value="ECO:0007669"/>
    <property type="project" value="UniProtKB-ARBA"/>
</dbReference>
<evidence type="ECO:0000256" key="1">
    <source>
        <dbReference type="ARBA" id="ARBA00001957"/>
    </source>
</evidence>
<dbReference type="InterPro" id="IPR006162">
    <property type="entry name" value="Ppantetheine_attach_site"/>
</dbReference>
<comment type="similarity">
    <text evidence="2">Belongs to the ATP-dependent AMP-binding enzyme family.</text>
</comment>
<dbReference type="RefSeq" id="WP_190130770.1">
    <property type="nucleotide sequence ID" value="NZ_BNBD01000007.1"/>
</dbReference>
<evidence type="ECO:0000256" key="2">
    <source>
        <dbReference type="ARBA" id="ARBA00006432"/>
    </source>
</evidence>
<reference evidence="7" key="1">
    <citation type="journal article" date="2014" name="Int. J. Syst. Evol. Microbiol.">
        <title>Complete genome sequence of Corynebacterium casei LMG S-19264T (=DSM 44701T), isolated from a smear-ripened cheese.</title>
        <authorList>
            <consortium name="US DOE Joint Genome Institute (JGI-PGF)"/>
            <person name="Walter F."/>
            <person name="Albersmeier A."/>
            <person name="Kalinowski J."/>
            <person name="Ruckert C."/>
        </authorList>
    </citation>
    <scope>NUCLEOTIDE SEQUENCE</scope>
    <source>
        <strain evidence="7">JCM 4059</strain>
    </source>
</reference>
<dbReference type="Gene3D" id="3.30.559.10">
    <property type="entry name" value="Chloramphenicol acetyltransferase-like domain"/>
    <property type="match status" value="1"/>
</dbReference>
<dbReference type="Pfam" id="PF00501">
    <property type="entry name" value="AMP-binding"/>
    <property type="match status" value="1"/>
</dbReference>
<dbReference type="InterPro" id="IPR023213">
    <property type="entry name" value="CAT-like_dom_sf"/>
</dbReference>
<dbReference type="GO" id="GO:0072330">
    <property type="term" value="P:monocarboxylic acid biosynthetic process"/>
    <property type="evidence" value="ECO:0007669"/>
    <property type="project" value="UniProtKB-ARBA"/>
</dbReference>
<dbReference type="Gene3D" id="3.40.50.980">
    <property type="match status" value="2"/>
</dbReference>
<dbReference type="InterPro" id="IPR009081">
    <property type="entry name" value="PP-bd_ACP"/>
</dbReference>
<dbReference type="GO" id="GO:0005737">
    <property type="term" value="C:cytoplasm"/>
    <property type="evidence" value="ECO:0007669"/>
    <property type="project" value="TreeGrafter"/>
</dbReference>
<reference evidence="7" key="2">
    <citation type="submission" date="2020-09" db="EMBL/GenBank/DDBJ databases">
        <authorList>
            <person name="Sun Q."/>
            <person name="Ohkuma M."/>
        </authorList>
    </citation>
    <scope>NUCLEOTIDE SEQUENCE</scope>
    <source>
        <strain evidence="7">JCM 4059</strain>
    </source>
</reference>
<dbReference type="PROSITE" id="PS00455">
    <property type="entry name" value="AMP_BINDING"/>
    <property type="match status" value="1"/>
</dbReference>
<dbReference type="FunFam" id="1.10.1200.10:FF:000016">
    <property type="entry name" value="Non-ribosomal peptide synthase"/>
    <property type="match status" value="1"/>
</dbReference>
<dbReference type="GO" id="GO:0031177">
    <property type="term" value="F:phosphopantetheine binding"/>
    <property type="evidence" value="ECO:0007669"/>
    <property type="project" value="InterPro"/>
</dbReference>
<dbReference type="SUPFAM" id="SSF47336">
    <property type="entry name" value="ACP-like"/>
    <property type="match status" value="1"/>
</dbReference>
<evidence type="ECO:0000256" key="3">
    <source>
        <dbReference type="ARBA" id="ARBA00022450"/>
    </source>
</evidence>
<dbReference type="InterPro" id="IPR000873">
    <property type="entry name" value="AMP-dep_synth/lig_dom"/>
</dbReference>
<dbReference type="SUPFAM" id="SSF56801">
    <property type="entry name" value="Acetyl-CoA synthetase-like"/>
    <property type="match status" value="1"/>
</dbReference>
<evidence type="ECO:0000259" key="6">
    <source>
        <dbReference type="PROSITE" id="PS50075"/>
    </source>
</evidence>
<accession>A0A919B489</accession>
<comment type="cofactor">
    <cofactor evidence="1">
        <name>pantetheine 4'-phosphate</name>
        <dbReference type="ChEBI" id="CHEBI:47942"/>
    </cofactor>
</comment>
<dbReference type="AlphaFoldDB" id="A0A919B489"/>
<dbReference type="Pfam" id="PF00668">
    <property type="entry name" value="Condensation"/>
    <property type="match status" value="1"/>
</dbReference>
<dbReference type="InterPro" id="IPR020845">
    <property type="entry name" value="AMP-binding_CS"/>
</dbReference>
<dbReference type="InterPro" id="IPR025110">
    <property type="entry name" value="AMP-bd_C"/>
</dbReference>
<dbReference type="GO" id="GO:0003824">
    <property type="term" value="F:catalytic activity"/>
    <property type="evidence" value="ECO:0007669"/>
    <property type="project" value="InterPro"/>
</dbReference>
<keyword evidence="8" id="KW-1185">Reference proteome</keyword>
<dbReference type="FunFam" id="3.40.50.980:FF:000001">
    <property type="entry name" value="Non-ribosomal peptide synthetase"/>
    <property type="match status" value="1"/>
</dbReference>
<feature type="domain" description="Carrier" evidence="6">
    <location>
        <begin position="970"/>
        <end position="1045"/>
    </location>
</feature>
<dbReference type="FunFam" id="2.30.38.10:FF:000001">
    <property type="entry name" value="Non-ribosomal peptide synthetase PvdI"/>
    <property type="match status" value="1"/>
</dbReference>
<dbReference type="FunFam" id="3.40.50.12780:FF:000012">
    <property type="entry name" value="Non-ribosomal peptide synthetase"/>
    <property type="match status" value="1"/>
</dbReference>
<keyword evidence="3" id="KW-0596">Phosphopantetheine</keyword>
<dbReference type="EMBL" id="BNBD01000007">
    <property type="protein sequence ID" value="GHF52418.1"/>
    <property type="molecule type" value="Genomic_DNA"/>
</dbReference>
<name>A0A919B489_9ACTN</name>
<dbReference type="SMART" id="SM00823">
    <property type="entry name" value="PKS_PP"/>
    <property type="match status" value="1"/>
</dbReference>
<dbReference type="Gene3D" id="3.30.300.30">
    <property type="match status" value="1"/>
</dbReference>
<dbReference type="Pfam" id="PF13193">
    <property type="entry name" value="AMP-binding_C"/>
    <property type="match status" value="1"/>
</dbReference>
<dbReference type="InterPro" id="IPR020806">
    <property type="entry name" value="PKS_PP-bd"/>
</dbReference>